<dbReference type="SMART" id="SM00800">
    <property type="entry name" value="uDENN"/>
    <property type="match status" value="1"/>
</dbReference>
<protein>
    <recommendedName>
        <fullName evidence="6">C-myc promoter-binding protein</fullName>
    </recommendedName>
</protein>
<dbReference type="InterPro" id="IPR011990">
    <property type="entry name" value="TPR-like_helical_dom_sf"/>
</dbReference>
<dbReference type="RefSeq" id="XP_040569538.1">
    <property type="nucleotide sequence ID" value="XM_040713604.1"/>
</dbReference>
<dbReference type="PANTHER" id="PTHR12296:SF30">
    <property type="entry name" value="DENN DOMAIN-CONTAINING PROTEIN CRAG"/>
    <property type="match status" value="1"/>
</dbReference>
<feature type="compositionally biased region" description="Low complexity" evidence="2">
    <location>
        <begin position="922"/>
        <end position="932"/>
    </location>
</feature>
<dbReference type="InterPro" id="IPR001194">
    <property type="entry name" value="cDENN_dom"/>
</dbReference>
<dbReference type="InterPro" id="IPR005113">
    <property type="entry name" value="uDENN_dom"/>
</dbReference>
<dbReference type="OrthoDB" id="75250at2759"/>
<dbReference type="InterPro" id="IPR051696">
    <property type="entry name" value="DENN_Domain_GEFs"/>
</dbReference>
<evidence type="ECO:0000256" key="2">
    <source>
        <dbReference type="SAM" id="MobiDB-lite"/>
    </source>
</evidence>
<keyword evidence="1" id="KW-0344">Guanine-nucleotide releasing factor</keyword>
<dbReference type="GeneID" id="121118993"/>
<feature type="compositionally biased region" description="Low complexity" evidence="2">
    <location>
        <begin position="1042"/>
        <end position="1053"/>
    </location>
</feature>
<dbReference type="Gene3D" id="2.100.10.50">
    <property type="match status" value="1"/>
</dbReference>
<dbReference type="RefSeq" id="XP_040569545.1">
    <property type="nucleotide sequence ID" value="XM_040713611.2"/>
</dbReference>
<feature type="region of interest" description="Disordered" evidence="2">
    <location>
        <begin position="898"/>
        <end position="950"/>
    </location>
</feature>
<dbReference type="InterPro" id="IPR043153">
    <property type="entry name" value="DENN_C"/>
</dbReference>
<dbReference type="Gene3D" id="1.25.40.10">
    <property type="entry name" value="Tetratricopeptide repeat domain"/>
    <property type="match status" value="1"/>
</dbReference>
<dbReference type="KEGG" id="lsm:121118993"/>
<dbReference type="PANTHER" id="PTHR12296">
    <property type="entry name" value="DENN DOMAIN-CONTAINING PROTEIN 4"/>
    <property type="match status" value="1"/>
</dbReference>
<proteinExistence type="predicted"/>
<dbReference type="InterPro" id="IPR023341">
    <property type="entry name" value="MABP"/>
</dbReference>
<feature type="region of interest" description="Disordered" evidence="2">
    <location>
        <begin position="1031"/>
        <end position="1074"/>
    </location>
</feature>
<evidence type="ECO:0000259" key="4">
    <source>
        <dbReference type="PROSITE" id="PS51498"/>
    </source>
</evidence>
<evidence type="ECO:0008006" key="6">
    <source>
        <dbReference type="Google" id="ProtNLM"/>
    </source>
</evidence>
<dbReference type="RefSeq" id="XP_040569560.1">
    <property type="nucleotide sequence ID" value="XM_040713626.2"/>
</dbReference>
<dbReference type="SMART" id="SM00799">
    <property type="entry name" value="DENN"/>
    <property type="match status" value="1"/>
</dbReference>
<dbReference type="PROSITE" id="PS51498">
    <property type="entry name" value="MABP"/>
    <property type="match status" value="1"/>
</dbReference>
<dbReference type="GO" id="GO:0031410">
    <property type="term" value="C:cytoplasmic vesicle"/>
    <property type="evidence" value="ECO:0007669"/>
    <property type="project" value="TreeGrafter"/>
</dbReference>
<dbReference type="SMART" id="SM00801">
    <property type="entry name" value="dDENN"/>
    <property type="match status" value="1"/>
</dbReference>
<dbReference type="Pfam" id="PF03455">
    <property type="entry name" value="dDENN"/>
    <property type="match status" value="1"/>
</dbReference>
<accession>A0A0K2U5A4</accession>
<dbReference type="CTD" id="31800"/>
<evidence type="ECO:0000313" key="5">
    <source>
        <dbReference type="EMBL" id="CDW33454.1"/>
    </source>
</evidence>
<feature type="domain" description="MABP" evidence="4">
    <location>
        <begin position="40"/>
        <end position="197"/>
    </location>
</feature>
<dbReference type="PROSITE" id="PS50211">
    <property type="entry name" value="DENN"/>
    <property type="match status" value="1"/>
</dbReference>
<dbReference type="Pfam" id="PF02141">
    <property type="entry name" value="DENN"/>
    <property type="match status" value="1"/>
</dbReference>
<dbReference type="GO" id="GO:0005085">
    <property type="term" value="F:guanyl-nucleotide exchange factor activity"/>
    <property type="evidence" value="ECO:0007669"/>
    <property type="project" value="UniProtKB-KW"/>
</dbReference>
<evidence type="ECO:0000256" key="1">
    <source>
        <dbReference type="ARBA" id="ARBA00022658"/>
    </source>
</evidence>
<feature type="domain" description="UDENN" evidence="3">
    <location>
        <begin position="189"/>
        <end position="645"/>
    </location>
</feature>
<sequence>MAEEEKRIADYFVVAGLPKERPQLLADSNLEVSLKNSSYQDPITDITVIFPRLGETVPDHYQMVEVTPCGHCANLNHGSFRANDVYLCYRRGRHVQPLIEIGVFYRGKDQPLPDTQILECSPNNHNANVNNTANSATYLTYKRATENSPSNELVVMDICVILASKGEVPPHSFMKIDKTLNKGIMSSDVYICYKKSINQTDLISYKPAVLAQYPFKTNSEEEKNANNDECSFKMDDNVALFCLPMGANLECLPANRALPSVMTSKFVLSPTSSEKIYGSAITFYEEYTNEEDLSEEQREGLYLRRYRNPLSRKIFTNKCICILSHWPFFEAFEKFLFFLYQNHRNGQNEVPLERYIHQFLYELPFPSPTRPRILYQLNAECRIPFLQPEELPLPRSGASFGNLLVSLGPDNCLLVLLLALTEQKILLHSFRPDVLTSVAEALKQIIFPFHWQCPYIPLCPIGMSDYLAAPLPFIIGLDSRFFDMYDQPSDVNAVDLDTKTITLSSPLLSEKLLPKRAARTLRASLVILFEKCNDNEANAIKLEAQNDGELDFEFIIKRREILLELEIRDAFLKFMVSILSGYHNYLLPLTKAPTIGATDVTNLFHSAAFIKSRDHYYHKFYHLLMKTQMFTKFIEERSFVSDVNAYLAFFDECMDKYDRGGQSNFLELDDVESVRTVYILPPDASDLLHGQNYDYDKIENLNSDLFTGPRKKVIDVATDVHNESDINDSLSTPLAKRTKQEIRSAQKSAQIVHQKPYLWAKCLINTSYSLWFIHLPSYVLHESGRKTSLKAGYSMLRRMRNLRLNPADEICYRVMMQLCGAYQNPSLAVSILMEMKDCSHHPNAVTYGYYNKAVLECTWSSGPITKGQVYWNKLRNTLLAIRHFLEIKEMRLVRHQIQNGNSSTTPIPKPTESDNISRASSEESGVSQESSSNLIKEDVQEGGHSSNYDVGYSSMNENGIMALDSNGVINGGCGIAKRETLSMESDSIHKDNYDKSLNVSHLQKSQTKKGVQRALFVRSDSEDLAAGVRDYYEGSYSPPPHSSSKSRSQSVESDMTGIPPTLNSGSLEPVVEKMSGGSSFVSPMVGTPVTSNDPLGALLPITNLDKKMEGGVKVSNSFSTLNSRHLDDNVLGEPFSSTKDLISDGGSLARSSTLPRSLYEEAGKTASISPFSLKNFSKSSVTNRLKLGSTYLLNSLSPNTKTTHEVLTNIRSNVSSAATHIKTKYLETATSLNDEHSDKISLGSNDSRRASEVSATLPGVSNGDVELWSSLAGTFWEKWMGYSNTPVVSDTPKLSTICDNFEKHYGNIPRSSVHPVALAIEISSVTRCIVCDSAVYDEEIMAGWTAEDSNLNTKCAFCSKYFVPSLSVRVNDYRCISSALMFITSNIPAPRSKFVRSTRPRKMSKKNRRSIFRSESLSCCESKERKRSLPQPEVFDNIRVPYLSPLVLRKELECILDREGDQCLNDPNIVDDHPIIYWNLVWYFDRIGVKSHIPGFCLIAKSLSRDSMTIHPSWDCATVHNIFVKCLWDNPDIHKKYLSYLYMQYSSSVLSASPLIHSLLLDGSQLSSRVRIKKIIEGVKSDKLVEPMRLFFEERIHCKSVKGRKRGMSMYRDILFLTCAANGCDNVNYVAFDRIYRNTLNQLRPTYQKYIFKSDEVPEEKAVICRRFFKSLIL</sequence>
<name>A0A0K2U5A4_LEPSM</name>
<evidence type="ECO:0000259" key="3">
    <source>
        <dbReference type="PROSITE" id="PS50211"/>
    </source>
</evidence>
<dbReference type="GO" id="GO:0032483">
    <property type="term" value="P:regulation of Rab protein signal transduction"/>
    <property type="evidence" value="ECO:0007669"/>
    <property type="project" value="TreeGrafter"/>
</dbReference>
<reference evidence="5" key="1">
    <citation type="submission" date="2014-05" db="EMBL/GenBank/DDBJ databases">
        <authorList>
            <person name="Chronopoulou M."/>
        </authorList>
    </citation>
    <scope>NUCLEOTIDE SEQUENCE</scope>
    <source>
        <tissue evidence="5">Whole organism</tissue>
    </source>
</reference>
<dbReference type="InterPro" id="IPR005112">
    <property type="entry name" value="dDENN_dom"/>
</dbReference>
<dbReference type="Pfam" id="PF03456">
    <property type="entry name" value="uDENN"/>
    <property type="match status" value="1"/>
</dbReference>
<organism evidence="5">
    <name type="scientific">Lepeophtheirus salmonis</name>
    <name type="common">Salmon louse</name>
    <name type="synonym">Caligus salmonis</name>
    <dbReference type="NCBI Taxonomy" id="72036"/>
    <lineage>
        <taxon>Eukaryota</taxon>
        <taxon>Metazoa</taxon>
        <taxon>Ecdysozoa</taxon>
        <taxon>Arthropoda</taxon>
        <taxon>Crustacea</taxon>
        <taxon>Multicrustacea</taxon>
        <taxon>Hexanauplia</taxon>
        <taxon>Copepoda</taxon>
        <taxon>Siphonostomatoida</taxon>
        <taxon>Caligidae</taxon>
        <taxon>Lepeophtheirus</taxon>
    </lineage>
</organism>
<dbReference type="EMBL" id="HACA01016093">
    <property type="protein sequence ID" value="CDW33454.1"/>
    <property type="molecule type" value="Transcribed_RNA"/>
</dbReference>
<dbReference type="Gene3D" id="3.40.50.11500">
    <property type="match status" value="1"/>
</dbReference>
<dbReference type="InterPro" id="IPR037516">
    <property type="entry name" value="Tripartite_DENN"/>
</dbReference>
<dbReference type="RefSeq" id="XP_040569552.1">
    <property type="nucleotide sequence ID" value="XM_040713618.2"/>
</dbReference>